<evidence type="ECO:0000313" key="7">
    <source>
        <dbReference type="Proteomes" id="UP000297472"/>
    </source>
</evidence>
<accession>A0A4Y8JT73</accession>
<evidence type="ECO:0000313" key="6">
    <source>
        <dbReference type="EMBL" id="TFD26821.1"/>
    </source>
</evidence>
<protein>
    <submittedName>
        <fullName evidence="6">Lrp/AsnC family transcriptional regulator</fullName>
    </submittedName>
</protein>
<dbReference type="InterPro" id="IPR036390">
    <property type="entry name" value="WH_DNA-bd_sf"/>
</dbReference>
<keyword evidence="2" id="KW-0238">DNA-binding</keyword>
<dbReference type="GO" id="GO:0005829">
    <property type="term" value="C:cytosol"/>
    <property type="evidence" value="ECO:0007669"/>
    <property type="project" value="TreeGrafter"/>
</dbReference>
<keyword evidence="1" id="KW-0805">Transcription regulation</keyword>
<comment type="caution">
    <text evidence="6">The sequence shown here is derived from an EMBL/GenBank/DDBJ whole genome shotgun (WGS) entry which is preliminary data.</text>
</comment>
<dbReference type="PRINTS" id="PR00033">
    <property type="entry name" value="HTHASNC"/>
</dbReference>
<dbReference type="RefSeq" id="WP_134425653.1">
    <property type="nucleotide sequence ID" value="NZ_SOHA01000041.1"/>
</dbReference>
<dbReference type="InterPro" id="IPR036388">
    <property type="entry name" value="WH-like_DNA-bd_sf"/>
</dbReference>
<dbReference type="InterPro" id="IPR019888">
    <property type="entry name" value="Tscrpt_reg_AsnC-like"/>
</dbReference>
<dbReference type="Gene3D" id="1.10.10.10">
    <property type="entry name" value="Winged helix-like DNA-binding domain superfamily/Winged helix DNA-binding domain"/>
    <property type="match status" value="1"/>
</dbReference>
<sequence>MHSLDKVDLQLLRALCADPRSTFVALAQQLHLSRNTVQARMSRLEESSAFLAFDRRINPVALGYPLTAFIEVHVQQKRLAQIVAELARIPEIVQAHGMSGSTDILVRVVCADADDLFRIDGTILACEGVERTETSLAMGELIPYRITPLLERSGRQGGAGPVASGSGPSLFPDAMIP</sequence>
<keyword evidence="7" id="KW-1185">Reference proteome</keyword>
<evidence type="ECO:0000256" key="3">
    <source>
        <dbReference type="ARBA" id="ARBA00023163"/>
    </source>
</evidence>
<dbReference type="SMART" id="SM00344">
    <property type="entry name" value="HTH_ASNC"/>
    <property type="match status" value="1"/>
</dbReference>
<dbReference type="OrthoDB" id="9809462at2"/>
<evidence type="ECO:0000256" key="1">
    <source>
        <dbReference type="ARBA" id="ARBA00023015"/>
    </source>
</evidence>
<dbReference type="GO" id="GO:0043565">
    <property type="term" value="F:sequence-specific DNA binding"/>
    <property type="evidence" value="ECO:0007669"/>
    <property type="project" value="InterPro"/>
</dbReference>
<dbReference type="InterPro" id="IPR011008">
    <property type="entry name" value="Dimeric_a/b-barrel"/>
</dbReference>
<dbReference type="InterPro" id="IPR000485">
    <property type="entry name" value="AsnC-type_HTH_dom"/>
</dbReference>
<dbReference type="PANTHER" id="PTHR30154:SF34">
    <property type="entry name" value="TRANSCRIPTIONAL REGULATOR AZLB"/>
    <property type="match status" value="1"/>
</dbReference>
<feature type="region of interest" description="Disordered" evidence="4">
    <location>
        <begin position="155"/>
        <end position="177"/>
    </location>
</feature>
<evidence type="ECO:0000256" key="2">
    <source>
        <dbReference type="ARBA" id="ARBA00023125"/>
    </source>
</evidence>
<dbReference type="PROSITE" id="PS50956">
    <property type="entry name" value="HTH_ASNC_2"/>
    <property type="match status" value="1"/>
</dbReference>
<dbReference type="Pfam" id="PF13404">
    <property type="entry name" value="HTH_AsnC-type"/>
    <property type="match status" value="1"/>
</dbReference>
<dbReference type="PANTHER" id="PTHR30154">
    <property type="entry name" value="LEUCINE-RESPONSIVE REGULATORY PROTEIN"/>
    <property type="match status" value="1"/>
</dbReference>
<name>A0A4Y8JT73_9MICO</name>
<feature type="domain" description="HTH asnC-type" evidence="5">
    <location>
        <begin position="4"/>
        <end position="65"/>
    </location>
</feature>
<dbReference type="Pfam" id="PF01037">
    <property type="entry name" value="AsnC_trans_reg"/>
    <property type="match status" value="1"/>
</dbReference>
<proteinExistence type="predicted"/>
<dbReference type="InterPro" id="IPR019887">
    <property type="entry name" value="Tscrpt_reg_AsnC/Lrp_C"/>
</dbReference>
<dbReference type="SUPFAM" id="SSF54909">
    <property type="entry name" value="Dimeric alpha+beta barrel"/>
    <property type="match status" value="1"/>
</dbReference>
<keyword evidence="3" id="KW-0804">Transcription</keyword>
<dbReference type="Gene3D" id="3.30.70.920">
    <property type="match status" value="1"/>
</dbReference>
<evidence type="ECO:0000259" key="5">
    <source>
        <dbReference type="PROSITE" id="PS50956"/>
    </source>
</evidence>
<dbReference type="GO" id="GO:0043200">
    <property type="term" value="P:response to amino acid"/>
    <property type="evidence" value="ECO:0007669"/>
    <property type="project" value="TreeGrafter"/>
</dbReference>
<dbReference type="AlphaFoldDB" id="A0A4Y8JT73"/>
<gene>
    <name evidence="6" type="ORF">E3T49_14695</name>
</gene>
<dbReference type="SUPFAM" id="SSF46785">
    <property type="entry name" value="Winged helix' DNA-binding domain"/>
    <property type="match status" value="1"/>
</dbReference>
<organism evidence="6 7">
    <name type="scientific">Cryobacterium cryoconiti</name>
    <dbReference type="NCBI Taxonomy" id="1259239"/>
    <lineage>
        <taxon>Bacteria</taxon>
        <taxon>Bacillati</taxon>
        <taxon>Actinomycetota</taxon>
        <taxon>Actinomycetes</taxon>
        <taxon>Micrococcales</taxon>
        <taxon>Microbacteriaceae</taxon>
        <taxon>Cryobacterium</taxon>
    </lineage>
</organism>
<evidence type="ECO:0000256" key="4">
    <source>
        <dbReference type="SAM" id="MobiDB-lite"/>
    </source>
</evidence>
<reference evidence="6 7" key="1">
    <citation type="submission" date="2019-03" db="EMBL/GenBank/DDBJ databases">
        <title>Genomics of glacier-inhabiting Cryobacterium strains.</title>
        <authorList>
            <person name="Liu Q."/>
            <person name="Xin Y.-H."/>
        </authorList>
    </citation>
    <scope>NUCLEOTIDE SEQUENCE [LARGE SCALE GENOMIC DNA]</scope>
    <source>
        <strain evidence="6 7">TMT1-51</strain>
    </source>
</reference>
<dbReference type="Proteomes" id="UP000297472">
    <property type="component" value="Unassembled WGS sequence"/>
</dbReference>
<dbReference type="EMBL" id="SOHA01000041">
    <property type="protein sequence ID" value="TFD26821.1"/>
    <property type="molecule type" value="Genomic_DNA"/>
</dbReference>